<reference evidence="1" key="1">
    <citation type="submission" date="2018-05" db="EMBL/GenBank/DDBJ databases">
        <title>Plant species dependent abundance and diversity of IncP-1 plasmids in the rhizosphere - sequence analysis provides new insights into the role as efficient and dynamic means for rapid bacterial adaptation.</title>
        <authorList>
            <person name="Nour E."/>
            <person name="Shintani M."/>
            <person name="Elsayed T."/>
            <person name="Blau K."/>
            <person name="Jechalke S."/>
            <person name="Sproeer C."/>
            <person name="Bunk B."/>
            <person name="Overmann J."/>
            <person name="Smalla K."/>
        </authorList>
    </citation>
    <scope>NUCLEOTIDE SEQUENCE</scope>
    <source>
        <plasmid evidence="1">pTT60</plasmid>
    </source>
</reference>
<geneLocation type="plasmid" evidence="1">
    <name>pTT60</name>
</geneLocation>
<keyword evidence="1" id="KW-0614">Plasmid</keyword>
<dbReference type="EMBL" id="MH392246">
    <property type="protein sequence ID" value="QDL89920.1"/>
    <property type="molecule type" value="Genomic_DNA"/>
</dbReference>
<evidence type="ECO:0000313" key="1">
    <source>
        <dbReference type="EMBL" id="QDL89920.1"/>
    </source>
</evidence>
<proteinExistence type="predicted"/>
<dbReference type="AlphaFoldDB" id="A0A515HKG5"/>
<sequence>MSLNRFQFIGNLTRDEGASDTSSCRADVIPAPGVQSAVLIPMRRATAGVTPPNHPPLAFALA</sequence>
<protein>
    <submittedName>
        <fullName evidence="1">Ssb</fullName>
    </submittedName>
</protein>
<organism evidence="1">
    <name type="scientific">Sym plasmid</name>
    <dbReference type="NCBI Taxonomy" id="28430"/>
    <lineage>
        <taxon>other sequences</taxon>
        <taxon>plasmids</taxon>
    </lineage>
</organism>
<accession>A0A515HKG5</accession>
<name>A0A515HKG5_9ZZZZ</name>
<gene>
    <name evidence="1" type="primary">ssb</name>
</gene>